<comment type="caution">
    <text evidence="2">The sequence shown here is derived from an EMBL/GenBank/DDBJ whole genome shotgun (WGS) entry which is preliminary data.</text>
</comment>
<organism evidence="2 3">
    <name type="scientific">Brassica napus</name>
    <name type="common">Rape</name>
    <dbReference type="NCBI Taxonomy" id="3708"/>
    <lineage>
        <taxon>Eukaryota</taxon>
        <taxon>Viridiplantae</taxon>
        <taxon>Streptophyta</taxon>
        <taxon>Embryophyta</taxon>
        <taxon>Tracheophyta</taxon>
        <taxon>Spermatophyta</taxon>
        <taxon>Magnoliopsida</taxon>
        <taxon>eudicotyledons</taxon>
        <taxon>Gunneridae</taxon>
        <taxon>Pentapetalae</taxon>
        <taxon>rosids</taxon>
        <taxon>malvids</taxon>
        <taxon>Brassicales</taxon>
        <taxon>Brassicaceae</taxon>
        <taxon>Brassiceae</taxon>
        <taxon>Brassica</taxon>
    </lineage>
</organism>
<keyword evidence="1" id="KW-1133">Transmembrane helix</keyword>
<feature type="transmembrane region" description="Helical" evidence="1">
    <location>
        <begin position="134"/>
        <end position="157"/>
    </location>
</feature>
<proteinExistence type="predicted"/>
<keyword evidence="3" id="KW-1185">Reference proteome</keyword>
<name>A0ABQ8E252_BRANA</name>
<evidence type="ECO:0000256" key="1">
    <source>
        <dbReference type="SAM" id="Phobius"/>
    </source>
</evidence>
<keyword evidence="1" id="KW-0812">Transmembrane</keyword>
<feature type="non-terminal residue" evidence="2">
    <location>
        <position position="1"/>
    </location>
</feature>
<gene>
    <name evidence="2" type="ORF">HID58_012819</name>
</gene>
<evidence type="ECO:0000313" key="3">
    <source>
        <dbReference type="Proteomes" id="UP000824890"/>
    </source>
</evidence>
<dbReference type="EMBL" id="JAGKQM010000003">
    <property type="protein sequence ID" value="KAH0935702.1"/>
    <property type="molecule type" value="Genomic_DNA"/>
</dbReference>
<sequence length="323" mass="35677">CKELTTVRLGERKQNPTESKSRRLIVLCSGGRWFSPPPGAASSRLFYCFYGVNCSISMSLMNWFRSGFMVSLQGTLRRALACLFSDGESRGYWVRWLLVGGWERASQAPATVKLGDLRLCRIGILRESRVSSSLVRLVWIASSVSFCFLVIPALMWVCNSSIETGQATFRQFFGGLSSLPLNLRSKVGLPKLSSPFCGVWFLLRVVTGKVSSLNLGGLFMISFGEALELRSCAVPCYEAYGFSGILSKELWSFCSIAIVLEWSIANRVRVLRWLLGLMSCVLLASCVEEVSSLVFSLAPGGFLYHAGSWLRKGVIPLPALCKN</sequence>
<accession>A0ABQ8E252</accession>
<evidence type="ECO:0000313" key="2">
    <source>
        <dbReference type="EMBL" id="KAH0935702.1"/>
    </source>
</evidence>
<dbReference type="Proteomes" id="UP000824890">
    <property type="component" value="Unassembled WGS sequence"/>
</dbReference>
<reference evidence="2 3" key="1">
    <citation type="submission" date="2021-05" db="EMBL/GenBank/DDBJ databases">
        <title>Genome Assembly of Synthetic Allotetraploid Brassica napus Reveals Homoeologous Exchanges between Subgenomes.</title>
        <authorList>
            <person name="Davis J.T."/>
        </authorList>
    </citation>
    <scope>NUCLEOTIDE SEQUENCE [LARGE SCALE GENOMIC DNA]</scope>
    <source>
        <strain evidence="3">cv. Da-Ae</strain>
        <tissue evidence="2">Seedling</tissue>
    </source>
</reference>
<protein>
    <submittedName>
        <fullName evidence="2">Uncharacterized protein</fullName>
    </submittedName>
</protein>
<keyword evidence="1" id="KW-0472">Membrane</keyword>